<evidence type="ECO:0000313" key="4">
    <source>
        <dbReference type="Proteomes" id="UP000037035"/>
    </source>
</evidence>
<dbReference type="OrthoDB" id="3056461at2759"/>
<evidence type="ECO:0000313" key="3">
    <source>
        <dbReference type="EMBL" id="KNZ48743.1"/>
    </source>
</evidence>
<proteinExistence type="predicted"/>
<dbReference type="EMBL" id="LAVV01010655">
    <property type="protein sequence ID" value="KNZ48743.1"/>
    <property type="molecule type" value="Genomic_DNA"/>
</dbReference>
<sequence length="277" mass="31967">SPTETVFLSTSYMGIKNQHVINMVLLQWVYDHYVHYYMAGIYAKGKKEKVKHTQDELKKSIPGCCQRLCKEQYKFAINNGFPKHYINILKDIKAHSNDEYNSKKDAYLFKHLPYCSEAANTLMCRLDNVMKKAFKKTPGTPQPFLQTLFPKAPTGLPIDFYDHELFNNLLPSQKLNISDSNTLIQMRRTILATIILMKLIMEELLTWITLVIMIKRERMTKRSEEDTKEEEIFQGKGKGKECEIGQDEEMEGQVESLAIEQSTKVSALMSSQTQSCS</sequence>
<feature type="non-terminal residue" evidence="3">
    <location>
        <position position="1"/>
    </location>
</feature>
<evidence type="ECO:0000256" key="2">
    <source>
        <dbReference type="SAM" id="Phobius"/>
    </source>
</evidence>
<accession>A0A0L6UJQ1</accession>
<organism evidence="3 4">
    <name type="scientific">Puccinia sorghi</name>
    <dbReference type="NCBI Taxonomy" id="27349"/>
    <lineage>
        <taxon>Eukaryota</taxon>
        <taxon>Fungi</taxon>
        <taxon>Dikarya</taxon>
        <taxon>Basidiomycota</taxon>
        <taxon>Pucciniomycotina</taxon>
        <taxon>Pucciniomycetes</taxon>
        <taxon>Pucciniales</taxon>
        <taxon>Pucciniaceae</taxon>
        <taxon>Puccinia</taxon>
    </lineage>
</organism>
<dbReference type="VEuPathDB" id="FungiDB:VP01_5441g1"/>
<keyword evidence="2" id="KW-1133">Transmembrane helix</keyword>
<protein>
    <submittedName>
        <fullName evidence="3">Uncharacterized protein</fullName>
    </submittedName>
</protein>
<gene>
    <name evidence="3" type="ORF">VP01_5441g1</name>
</gene>
<keyword evidence="2" id="KW-0812">Transmembrane</keyword>
<reference evidence="3 4" key="1">
    <citation type="submission" date="2015-08" db="EMBL/GenBank/DDBJ databases">
        <title>Next Generation Sequencing and Analysis of the Genome of Puccinia sorghi L Schw, the Causal Agent of Maize Common Rust.</title>
        <authorList>
            <person name="Rochi L."/>
            <person name="Burguener G."/>
            <person name="Darino M."/>
            <person name="Turjanski A."/>
            <person name="Kreff E."/>
            <person name="Dieguez M.J."/>
            <person name="Sacco F."/>
        </authorList>
    </citation>
    <scope>NUCLEOTIDE SEQUENCE [LARGE SCALE GENOMIC DNA]</scope>
    <source>
        <strain evidence="3 4">RO10H11247</strain>
    </source>
</reference>
<keyword evidence="4" id="KW-1185">Reference proteome</keyword>
<feature type="compositionally biased region" description="Basic and acidic residues" evidence="1">
    <location>
        <begin position="220"/>
        <end position="243"/>
    </location>
</feature>
<name>A0A0L6UJQ1_9BASI</name>
<feature type="transmembrane region" description="Helical" evidence="2">
    <location>
        <begin position="190"/>
        <end position="214"/>
    </location>
</feature>
<feature type="region of interest" description="Disordered" evidence="1">
    <location>
        <begin position="220"/>
        <end position="244"/>
    </location>
</feature>
<dbReference type="AlphaFoldDB" id="A0A0L6UJQ1"/>
<comment type="caution">
    <text evidence="3">The sequence shown here is derived from an EMBL/GenBank/DDBJ whole genome shotgun (WGS) entry which is preliminary data.</text>
</comment>
<dbReference type="Proteomes" id="UP000037035">
    <property type="component" value="Unassembled WGS sequence"/>
</dbReference>
<evidence type="ECO:0000256" key="1">
    <source>
        <dbReference type="SAM" id="MobiDB-lite"/>
    </source>
</evidence>
<keyword evidence="2" id="KW-0472">Membrane</keyword>